<dbReference type="Gene3D" id="3.20.20.140">
    <property type="entry name" value="Metal-dependent hydrolases"/>
    <property type="match status" value="1"/>
</dbReference>
<gene>
    <name evidence="5" type="ORF">SAMN04488082_108124</name>
</gene>
<dbReference type="PANTHER" id="PTHR39181:SF1">
    <property type="entry name" value="TYROSINE-PROTEIN PHOSPHATASE YWQE"/>
    <property type="match status" value="1"/>
</dbReference>
<name>A0A1I3UUS8_9BACT</name>
<evidence type="ECO:0000256" key="4">
    <source>
        <dbReference type="ARBA" id="ARBA00051722"/>
    </source>
</evidence>
<dbReference type="EMBL" id="FORX01000008">
    <property type="protein sequence ID" value="SFJ86449.1"/>
    <property type="molecule type" value="Genomic_DNA"/>
</dbReference>
<dbReference type="Proteomes" id="UP000198635">
    <property type="component" value="Unassembled WGS sequence"/>
</dbReference>
<comment type="similarity">
    <text evidence="1">Belongs to the metallo-dependent hydrolases superfamily. CpsB/CapC family.</text>
</comment>
<organism evidence="5 6">
    <name type="scientific">Desulfomicrobium apsheronum</name>
    <dbReference type="NCBI Taxonomy" id="52560"/>
    <lineage>
        <taxon>Bacteria</taxon>
        <taxon>Pseudomonadati</taxon>
        <taxon>Thermodesulfobacteriota</taxon>
        <taxon>Desulfovibrionia</taxon>
        <taxon>Desulfovibrionales</taxon>
        <taxon>Desulfomicrobiaceae</taxon>
        <taxon>Desulfomicrobium</taxon>
    </lineage>
</organism>
<evidence type="ECO:0000313" key="5">
    <source>
        <dbReference type="EMBL" id="SFJ86449.1"/>
    </source>
</evidence>
<dbReference type="InterPro" id="IPR016667">
    <property type="entry name" value="Caps_polysacc_synth_CpsB/CapC"/>
</dbReference>
<dbReference type="GO" id="GO:0004725">
    <property type="term" value="F:protein tyrosine phosphatase activity"/>
    <property type="evidence" value="ECO:0007669"/>
    <property type="project" value="UniProtKB-EC"/>
</dbReference>
<dbReference type="SUPFAM" id="SSF89550">
    <property type="entry name" value="PHP domain-like"/>
    <property type="match status" value="1"/>
</dbReference>
<evidence type="ECO:0000256" key="3">
    <source>
        <dbReference type="ARBA" id="ARBA00022801"/>
    </source>
</evidence>
<protein>
    <recommendedName>
        <fullName evidence="2">protein-tyrosine-phosphatase</fullName>
        <ecNumber evidence="2">3.1.3.48</ecNumber>
    </recommendedName>
</protein>
<proteinExistence type="inferred from homology"/>
<dbReference type="PANTHER" id="PTHR39181">
    <property type="entry name" value="TYROSINE-PROTEIN PHOSPHATASE YWQE"/>
    <property type="match status" value="1"/>
</dbReference>
<keyword evidence="6" id="KW-1185">Reference proteome</keyword>
<accession>A0A1I3UUS8</accession>
<evidence type="ECO:0000256" key="1">
    <source>
        <dbReference type="ARBA" id="ARBA00005750"/>
    </source>
</evidence>
<evidence type="ECO:0000256" key="2">
    <source>
        <dbReference type="ARBA" id="ARBA00013064"/>
    </source>
</evidence>
<comment type="catalytic activity">
    <reaction evidence="4">
        <text>O-phospho-L-tyrosyl-[protein] + H2O = L-tyrosyl-[protein] + phosphate</text>
        <dbReference type="Rhea" id="RHEA:10684"/>
        <dbReference type="Rhea" id="RHEA-COMP:10136"/>
        <dbReference type="Rhea" id="RHEA-COMP:20101"/>
        <dbReference type="ChEBI" id="CHEBI:15377"/>
        <dbReference type="ChEBI" id="CHEBI:43474"/>
        <dbReference type="ChEBI" id="CHEBI:46858"/>
        <dbReference type="ChEBI" id="CHEBI:61978"/>
        <dbReference type="EC" id="3.1.3.48"/>
    </reaction>
</comment>
<dbReference type="RefSeq" id="WP_092374783.1">
    <property type="nucleotide sequence ID" value="NZ_FORX01000008.1"/>
</dbReference>
<dbReference type="GO" id="GO:0030145">
    <property type="term" value="F:manganese ion binding"/>
    <property type="evidence" value="ECO:0007669"/>
    <property type="project" value="InterPro"/>
</dbReference>
<dbReference type="EC" id="3.1.3.48" evidence="2"/>
<dbReference type="InterPro" id="IPR016195">
    <property type="entry name" value="Pol/histidinol_Pase-like"/>
</dbReference>
<dbReference type="AlphaFoldDB" id="A0A1I3UUS8"/>
<keyword evidence="3" id="KW-0378">Hydrolase</keyword>
<sequence length="261" mass="29178">MIDLHCHILPKLDDGPDIVTESVDMCKQAIADGTTDIVATPHFFDGHHDVNLEVRDIYLKKINLFLHQSGLPLRLHAGAEVRLVPKLGKLLRNPHRLCINQSRYMLIELPSVIPQTLEQELYDLQLIGCVPILAHPERYEYIQRNPDFLLHLASSGVLGQITAQSLLGGFGEKCRRCAELLVHNRTAHFVASDAHSSSARPPLLAAARARIEHIAGHIEARAMFEERPRAVLRNRPVSIQSPLPSTPRTISDLVERLATLL</sequence>
<dbReference type="OrthoDB" id="9788539at2"/>
<reference evidence="6" key="1">
    <citation type="submission" date="2016-10" db="EMBL/GenBank/DDBJ databases">
        <authorList>
            <person name="Varghese N."/>
            <person name="Submissions S."/>
        </authorList>
    </citation>
    <scope>NUCLEOTIDE SEQUENCE [LARGE SCALE GENOMIC DNA]</scope>
    <source>
        <strain evidence="6">DSM 5918</strain>
    </source>
</reference>
<evidence type="ECO:0000313" key="6">
    <source>
        <dbReference type="Proteomes" id="UP000198635"/>
    </source>
</evidence>
<dbReference type="Pfam" id="PF19567">
    <property type="entry name" value="CpsB_CapC"/>
    <property type="match status" value="1"/>
</dbReference>
<dbReference type="STRING" id="52560.SAMN04488082_108124"/>
<dbReference type="PIRSF" id="PIRSF016557">
    <property type="entry name" value="Caps_synth_CpsB"/>
    <property type="match status" value="1"/>
</dbReference>